<dbReference type="SMART" id="SM00091">
    <property type="entry name" value="PAS"/>
    <property type="match status" value="1"/>
</dbReference>
<dbReference type="Pfam" id="PF13426">
    <property type="entry name" value="PAS_9"/>
    <property type="match status" value="1"/>
</dbReference>
<dbReference type="InterPro" id="IPR003661">
    <property type="entry name" value="HisK_dim/P_dom"/>
</dbReference>
<feature type="domain" description="Histidine kinase" evidence="12">
    <location>
        <begin position="188"/>
        <end position="410"/>
    </location>
</feature>
<evidence type="ECO:0000259" key="12">
    <source>
        <dbReference type="PROSITE" id="PS50109"/>
    </source>
</evidence>
<feature type="domain" description="Response regulatory" evidence="13">
    <location>
        <begin position="434"/>
        <end position="555"/>
    </location>
</feature>
<dbReference type="InterPro" id="IPR001789">
    <property type="entry name" value="Sig_transdc_resp-reg_receiver"/>
</dbReference>
<name>A0A5S3PBY5_9RHOB</name>
<evidence type="ECO:0000256" key="10">
    <source>
        <dbReference type="PROSITE-ProRule" id="PRU00169"/>
    </source>
</evidence>
<dbReference type="Gene3D" id="3.30.450.20">
    <property type="entry name" value="PAS domain"/>
    <property type="match status" value="1"/>
</dbReference>
<evidence type="ECO:0000256" key="8">
    <source>
        <dbReference type="ARBA" id="ARBA00059827"/>
    </source>
</evidence>
<dbReference type="GO" id="GO:0000155">
    <property type="term" value="F:phosphorelay sensor kinase activity"/>
    <property type="evidence" value="ECO:0007669"/>
    <property type="project" value="InterPro"/>
</dbReference>
<evidence type="ECO:0000313" key="16">
    <source>
        <dbReference type="Proteomes" id="UP000309550"/>
    </source>
</evidence>
<organism evidence="15 16">
    <name type="scientific">Sulfitobacter sabulilitoris</name>
    <dbReference type="NCBI Taxonomy" id="2562655"/>
    <lineage>
        <taxon>Bacteria</taxon>
        <taxon>Pseudomonadati</taxon>
        <taxon>Pseudomonadota</taxon>
        <taxon>Alphaproteobacteria</taxon>
        <taxon>Rhodobacterales</taxon>
        <taxon>Roseobacteraceae</taxon>
        <taxon>Sulfitobacter</taxon>
    </lineage>
</organism>
<dbReference type="InterPro" id="IPR003594">
    <property type="entry name" value="HATPase_dom"/>
</dbReference>
<comment type="catalytic activity">
    <reaction evidence="1">
        <text>ATP + protein L-histidine = ADP + protein N-phospho-L-histidine.</text>
        <dbReference type="EC" id="2.7.13.3"/>
    </reaction>
</comment>
<protein>
    <recommendedName>
        <fullName evidence="9">Sensor protein FixL</fullName>
        <ecNumber evidence="2">2.7.13.3</ecNumber>
    </recommendedName>
</protein>
<dbReference type="Gene3D" id="3.30.565.10">
    <property type="entry name" value="Histidine kinase-like ATPase, C-terminal domain"/>
    <property type="match status" value="1"/>
</dbReference>
<dbReference type="PANTHER" id="PTHR43065">
    <property type="entry name" value="SENSOR HISTIDINE KINASE"/>
    <property type="match status" value="1"/>
</dbReference>
<dbReference type="InterPro" id="IPR036097">
    <property type="entry name" value="HisK_dim/P_sf"/>
</dbReference>
<keyword evidence="4" id="KW-0808">Transferase</keyword>
<evidence type="ECO:0000256" key="2">
    <source>
        <dbReference type="ARBA" id="ARBA00012438"/>
    </source>
</evidence>
<dbReference type="SUPFAM" id="SSF47384">
    <property type="entry name" value="Homodimeric domain of signal transducing histidine kinase"/>
    <property type="match status" value="1"/>
</dbReference>
<dbReference type="CDD" id="cd00082">
    <property type="entry name" value="HisKA"/>
    <property type="match status" value="1"/>
</dbReference>
<keyword evidence="16" id="KW-1185">Reference proteome</keyword>
<accession>A0A5S3PBY5</accession>
<dbReference type="Gene3D" id="3.40.50.2300">
    <property type="match status" value="1"/>
</dbReference>
<sequence>MSSGARPEERRAFCAQPSAPSERRAKGRAAQQDDRPPEQAPPQGAASDATVLTAVFDAAADAILVSDAQGNTTRANAAALAMFGYTEDELIGRNVSMLMPRALADLHDAFMHHHLTTGERRIIGSGREVEGWRKNGTAFPLHLSVGRATVDDQPVFVAILHDLSRRAAAEEALSRSQRLDAIGQMTGGVAHDFNNLLTVIIGSLELLRMRLKDEGARDLARDALEAAELGADLTSRLLVFASNSELRPRQVDLNRICAASLSILTRALGSMIRIETRFDDTIALVSVDPMQLQTSIMNIVLNARDAMPSGGVLRFETQVIDIDDDYISQETNVAMGRYVRLTIGDTGHGMPLEARRRAFEPFFTTKAVGKGTGLGLSMVYGFVKQSGGYITLYSEPDQGTSFGLYFPALSGSVGHRTGAAAALAADLPRGAGERVLVVEDNAQLRRLTRQRLLDLGYVPQQAETADAALVALRTQGGQFDLLFSDLVMPGSMNGYELALRVRAHYPHIKILLTSGYSEDIMRQHASGRDVPLSHFDVIRKPYSQSDLAHKLQALFSPE</sequence>
<evidence type="ECO:0000256" key="5">
    <source>
        <dbReference type="ARBA" id="ARBA00022741"/>
    </source>
</evidence>
<dbReference type="PROSITE" id="PS50109">
    <property type="entry name" value="HIS_KIN"/>
    <property type="match status" value="1"/>
</dbReference>
<dbReference type="PRINTS" id="PR00344">
    <property type="entry name" value="BCTRLSENSOR"/>
</dbReference>
<evidence type="ECO:0000256" key="4">
    <source>
        <dbReference type="ARBA" id="ARBA00022679"/>
    </source>
</evidence>
<gene>
    <name evidence="15" type="ORF">FDT80_15180</name>
</gene>
<dbReference type="SMART" id="SM00448">
    <property type="entry name" value="REC"/>
    <property type="match status" value="1"/>
</dbReference>
<dbReference type="GO" id="GO:0005524">
    <property type="term" value="F:ATP binding"/>
    <property type="evidence" value="ECO:0007669"/>
    <property type="project" value="UniProtKB-KW"/>
</dbReference>
<feature type="modified residue" description="4-aspartylphosphate" evidence="10">
    <location>
        <position position="485"/>
    </location>
</feature>
<keyword evidence="3 10" id="KW-0597">Phosphoprotein</keyword>
<dbReference type="SUPFAM" id="SSF55785">
    <property type="entry name" value="PYP-like sensor domain (PAS domain)"/>
    <property type="match status" value="1"/>
</dbReference>
<dbReference type="OrthoDB" id="9796100at2"/>
<evidence type="ECO:0000256" key="6">
    <source>
        <dbReference type="ARBA" id="ARBA00022777"/>
    </source>
</evidence>
<dbReference type="Pfam" id="PF00072">
    <property type="entry name" value="Response_reg"/>
    <property type="match status" value="1"/>
</dbReference>
<dbReference type="Gene3D" id="1.10.287.130">
    <property type="match status" value="1"/>
</dbReference>
<evidence type="ECO:0000256" key="3">
    <source>
        <dbReference type="ARBA" id="ARBA00022553"/>
    </source>
</evidence>
<feature type="region of interest" description="Disordered" evidence="11">
    <location>
        <begin position="1"/>
        <end position="46"/>
    </location>
</feature>
<dbReference type="SMART" id="SM00388">
    <property type="entry name" value="HisKA"/>
    <property type="match status" value="1"/>
</dbReference>
<dbReference type="InterPro" id="IPR000014">
    <property type="entry name" value="PAS"/>
</dbReference>
<evidence type="ECO:0000259" key="13">
    <source>
        <dbReference type="PROSITE" id="PS50110"/>
    </source>
</evidence>
<evidence type="ECO:0000256" key="7">
    <source>
        <dbReference type="ARBA" id="ARBA00022840"/>
    </source>
</evidence>
<feature type="compositionally biased region" description="Basic and acidic residues" evidence="11">
    <location>
        <begin position="1"/>
        <end position="12"/>
    </location>
</feature>
<comment type="caution">
    <text evidence="15">The sequence shown here is derived from an EMBL/GenBank/DDBJ whole genome shotgun (WGS) entry which is preliminary data.</text>
</comment>
<proteinExistence type="predicted"/>
<dbReference type="NCBIfam" id="TIGR00229">
    <property type="entry name" value="sensory_box"/>
    <property type="match status" value="1"/>
</dbReference>
<dbReference type="Pfam" id="PF00512">
    <property type="entry name" value="HisKA"/>
    <property type="match status" value="1"/>
</dbReference>
<dbReference type="RefSeq" id="WP_138663161.1">
    <property type="nucleotide sequence ID" value="NZ_VANS01000004.1"/>
</dbReference>
<dbReference type="InterPro" id="IPR011006">
    <property type="entry name" value="CheY-like_superfamily"/>
</dbReference>
<dbReference type="EC" id="2.7.13.3" evidence="2"/>
<evidence type="ECO:0000256" key="9">
    <source>
        <dbReference type="ARBA" id="ARBA00070616"/>
    </source>
</evidence>
<reference evidence="15 16" key="1">
    <citation type="submission" date="2019-05" db="EMBL/GenBank/DDBJ databases">
        <title>Sulfitobacter sabulilitoris sp. nov., isolated from a marine sand.</title>
        <authorList>
            <person name="Yoon J.-H."/>
        </authorList>
    </citation>
    <scope>NUCLEOTIDE SEQUENCE [LARGE SCALE GENOMIC DNA]</scope>
    <source>
        <strain evidence="15 16">HSMS-29</strain>
    </source>
</reference>
<dbReference type="InterPro" id="IPR035965">
    <property type="entry name" value="PAS-like_dom_sf"/>
</dbReference>
<evidence type="ECO:0000259" key="14">
    <source>
        <dbReference type="PROSITE" id="PS50112"/>
    </source>
</evidence>
<evidence type="ECO:0000256" key="1">
    <source>
        <dbReference type="ARBA" id="ARBA00000085"/>
    </source>
</evidence>
<dbReference type="FunFam" id="3.30.450.20:FF:000060">
    <property type="entry name" value="Sensor protein FixL"/>
    <property type="match status" value="1"/>
</dbReference>
<comment type="function">
    <text evidence="8">Putative oxygen sensor; modulates the activity of FixJ, a transcriptional activator of nitrogen fixation fixK gene. FixL probably acts as a kinase that phosphorylates FixJ.</text>
</comment>
<dbReference type="InterPro" id="IPR036890">
    <property type="entry name" value="HATPase_C_sf"/>
</dbReference>
<keyword evidence="7" id="KW-0067">ATP-binding</keyword>
<dbReference type="SUPFAM" id="SSF55874">
    <property type="entry name" value="ATPase domain of HSP90 chaperone/DNA topoisomerase II/histidine kinase"/>
    <property type="match status" value="1"/>
</dbReference>
<dbReference type="PANTHER" id="PTHR43065:SF42">
    <property type="entry name" value="TWO-COMPONENT SENSOR PPRA"/>
    <property type="match status" value="1"/>
</dbReference>
<keyword evidence="6" id="KW-0418">Kinase</keyword>
<keyword evidence="5" id="KW-0547">Nucleotide-binding</keyword>
<dbReference type="InterPro" id="IPR004358">
    <property type="entry name" value="Sig_transdc_His_kin-like_C"/>
</dbReference>
<dbReference type="CDD" id="cd00130">
    <property type="entry name" value="PAS"/>
    <property type="match status" value="1"/>
</dbReference>
<dbReference type="PROSITE" id="PS50112">
    <property type="entry name" value="PAS"/>
    <property type="match status" value="1"/>
</dbReference>
<dbReference type="SUPFAM" id="SSF52172">
    <property type="entry name" value="CheY-like"/>
    <property type="match status" value="1"/>
</dbReference>
<evidence type="ECO:0000256" key="11">
    <source>
        <dbReference type="SAM" id="MobiDB-lite"/>
    </source>
</evidence>
<dbReference type="AlphaFoldDB" id="A0A5S3PBY5"/>
<feature type="domain" description="PAS" evidence="14">
    <location>
        <begin position="48"/>
        <end position="118"/>
    </location>
</feature>
<dbReference type="InterPro" id="IPR005467">
    <property type="entry name" value="His_kinase_dom"/>
</dbReference>
<dbReference type="Pfam" id="PF02518">
    <property type="entry name" value="HATPase_c"/>
    <property type="match status" value="1"/>
</dbReference>
<evidence type="ECO:0000313" key="15">
    <source>
        <dbReference type="EMBL" id="TMM51202.1"/>
    </source>
</evidence>
<dbReference type="EMBL" id="VANS01000004">
    <property type="protein sequence ID" value="TMM51202.1"/>
    <property type="molecule type" value="Genomic_DNA"/>
</dbReference>
<dbReference type="SMART" id="SM00387">
    <property type="entry name" value="HATPase_c"/>
    <property type="match status" value="1"/>
</dbReference>
<dbReference type="PROSITE" id="PS50110">
    <property type="entry name" value="RESPONSE_REGULATORY"/>
    <property type="match status" value="1"/>
</dbReference>
<dbReference type="Proteomes" id="UP000309550">
    <property type="component" value="Unassembled WGS sequence"/>
</dbReference>